<proteinExistence type="predicted"/>
<name>A0ABQ2PCA2_9NEIS</name>
<dbReference type="Proteomes" id="UP000637267">
    <property type="component" value="Unassembled WGS sequence"/>
</dbReference>
<comment type="caution">
    <text evidence="1">The sequence shown here is derived from an EMBL/GenBank/DDBJ whole genome shotgun (WGS) entry which is preliminary data.</text>
</comment>
<gene>
    <name evidence="1" type="ORF">GCM10010970_30870</name>
</gene>
<evidence type="ECO:0000313" key="1">
    <source>
        <dbReference type="EMBL" id="GGP23087.1"/>
    </source>
</evidence>
<organism evidence="1 2">
    <name type="scientific">Silvimonas iriomotensis</name>
    <dbReference type="NCBI Taxonomy" id="449662"/>
    <lineage>
        <taxon>Bacteria</taxon>
        <taxon>Pseudomonadati</taxon>
        <taxon>Pseudomonadota</taxon>
        <taxon>Betaproteobacteria</taxon>
        <taxon>Neisseriales</taxon>
        <taxon>Chitinibacteraceae</taxon>
        <taxon>Silvimonas</taxon>
    </lineage>
</organism>
<protein>
    <submittedName>
        <fullName evidence="1">Uncharacterized protein</fullName>
    </submittedName>
</protein>
<sequence>MTGSAARAGDVIKVASARTPALNPRVKRFMVQLLLIAGARMRLVVLHRVAIAAGLRALAR</sequence>
<reference evidence="2" key="1">
    <citation type="journal article" date="2019" name="Int. J. Syst. Evol. Microbiol.">
        <title>The Global Catalogue of Microorganisms (GCM) 10K type strain sequencing project: providing services to taxonomists for standard genome sequencing and annotation.</title>
        <authorList>
            <consortium name="The Broad Institute Genomics Platform"/>
            <consortium name="The Broad Institute Genome Sequencing Center for Infectious Disease"/>
            <person name="Wu L."/>
            <person name="Ma J."/>
        </authorList>
    </citation>
    <scope>NUCLEOTIDE SEQUENCE [LARGE SCALE GENOMIC DNA]</scope>
    <source>
        <strain evidence="2">CGMCC 1.8859</strain>
    </source>
</reference>
<dbReference type="EMBL" id="BMLX01000004">
    <property type="protein sequence ID" value="GGP23087.1"/>
    <property type="molecule type" value="Genomic_DNA"/>
</dbReference>
<evidence type="ECO:0000313" key="2">
    <source>
        <dbReference type="Proteomes" id="UP000637267"/>
    </source>
</evidence>
<keyword evidence="2" id="KW-1185">Reference proteome</keyword>
<accession>A0ABQ2PCA2</accession>